<name>Q112J3_TRIEI</name>
<gene>
    <name evidence="1" type="ordered locus">Tery_2361</name>
</gene>
<dbReference type="AlphaFoldDB" id="Q112J3"/>
<dbReference type="EMBL" id="CP000393">
    <property type="protein sequence ID" value="ABG51581.1"/>
    <property type="molecule type" value="Genomic_DNA"/>
</dbReference>
<sequence>MTDDGLTEWHPAFLKLANTLEGCAQKYKGFCNKYKPKQKTPKKSHWGSRLLGGITLNFEKRSSQKTKKSSTSFDFPPCQVPPCQVTEKLEVAKVVSQFVEANRPPKQEGKDF</sequence>
<accession>Q112J3</accession>
<dbReference type="HOGENOM" id="CLU_161960_0_0_3"/>
<protein>
    <submittedName>
        <fullName evidence="1">Uncharacterized protein</fullName>
    </submittedName>
</protein>
<organism evidence="1">
    <name type="scientific">Trichodesmium erythraeum (strain IMS101)</name>
    <dbReference type="NCBI Taxonomy" id="203124"/>
    <lineage>
        <taxon>Bacteria</taxon>
        <taxon>Bacillati</taxon>
        <taxon>Cyanobacteriota</taxon>
        <taxon>Cyanophyceae</taxon>
        <taxon>Oscillatoriophycideae</taxon>
        <taxon>Oscillatoriales</taxon>
        <taxon>Microcoleaceae</taxon>
        <taxon>Trichodesmium</taxon>
    </lineage>
</organism>
<reference evidence="1" key="1">
    <citation type="submission" date="2006-06" db="EMBL/GenBank/DDBJ databases">
        <title>Complete sequence of Trichodesmium erythraeum IMS101.</title>
        <authorList>
            <consortium name="US DOE Joint Genome Institute"/>
            <person name="Copeland A."/>
            <person name="Lucas S."/>
            <person name="Lapidus A."/>
            <person name="Barry K."/>
            <person name="Detter J.C."/>
            <person name="Glavina del Rio T."/>
            <person name="Hammon N."/>
            <person name="Israni S."/>
            <person name="Dalin E."/>
            <person name="Tice H."/>
            <person name="Pitluck S."/>
            <person name="Kiss H."/>
            <person name="Munk A.C."/>
            <person name="Brettin T."/>
            <person name="Bruce D."/>
            <person name="Han C."/>
            <person name="Tapia R."/>
            <person name="Gilna P."/>
            <person name="Schmutz J."/>
            <person name="Larimer F."/>
            <person name="Land M."/>
            <person name="Hauser L."/>
            <person name="Kyrpides N."/>
            <person name="Kim E."/>
            <person name="Richardson P."/>
        </authorList>
    </citation>
    <scope>NUCLEOTIDE SEQUENCE [LARGE SCALE GENOMIC DNA]</scope>
    <source>
        <strain evidence="1">IMS101</strain>
    </source>
</reference>
<proteinExistence type="predicted"/>
<dbReference type="eggNOG" id="COG1943">
    <property type="taxonomic scope" value="Bacteria"/>
</dbReference>
<dbReference type="KEGG" id="ter:Tery_2361"/>
<evidence type="ECO:0000313" key="1">
    <source>
        <dbReference type="EMBL" id="ABG51581.1"/>
    </source>
</evidence>